<dbReference type="Pfam" id="PF18760">
    <property type="entry name" value="ART-PolyVal"/>
    <property type="match status" value="1"/>
</dbReference>
<dbReference type="Proteomes" id="UP000594150">
    <property type="component" value="Segment"/>
</dbReference>
<evidence type="ECO:0000313" key="3">
    <source>
        <dbReference type="Proteomes" id="UP000594150"/>
    </source>
</evidence>
<dbReference type="GeneID" id="65130568"/>
<evidence type="ECO:0000313" key="2">
    <source>
        <dbReference type="EMBL" id="QOR56655.1"/>
    </source>
</evidence>
<name>A0A7M1RQE9_9CAUD</name>
<dbReference type="RefSeq" id="YP_010112107.1">
    <property type="nucleotide sequence ID" value="NC_055888.1"/>
</dbReference>
<dbReference type="InterPro" id="IPR049522">
    <property type="entry name" value="ART-PolyVal_dom"/>
</dbReference>
<feature type="domain" description="ART-PolyVal-like" evidence="1">
    <location>
        <begin position="100"/>
        <end position="230"/>
    </location>
</feature>
<accession>A0A7M1RQE9</accession>
<evidence type="ECO:0000259" key="1">
    <source>
        <dbReference type="Pfam" id="PF18760"/>
    </source>
</evidence>
<reference evidence="2 3" key="1">
    <citation type="submission" date="2020-07" db="EMBL/GenBank/DDBJ databases">
        <title>Taxonomic proposal: Crassvirales, a new order of highly abundant and diverse bacterial viruses.</title>
        <authorList>
            <person name="Shkoporov A.N."/>
            <person name="Stockdale S.R."/>
            <person name="Guerin E."/>
            <person name="Ross R.P."/>
            <person name="Hill C."/>
        </authorList>
    </citation>
    <scope>NUCLEOTIDE SEQUENCE [LARGE SCALE GENOMIC DNA]</scope>
</reference>
<proteinExistence type="predicted"/>
<keyword evidence="3" id="KW-1185">Reference proteome</keyword>
<protein>
    <recommendedName>
        <fullName evidence="1">ART-PolyVal-like domain-containing protein</fullName>
    </recommendedName>
</protein>
<dbReference type="KEGG" id="vg:65130568"/>
<sequence length="1568" mass="181497">MAKGICPNLSDPQIKAEFDEMVAALGEKQAYAIWDMNNGYSLDKAPNGEPSVLFETLLEHNNLNRVNALLAKAKVYTNSFKAWFGDWVNPNAKDVSKVVDKNGEPLVVYHYSEQLIEEFKESFPENYFAKDKGGTDRAIFFTDNSNPKGSFLADRPYNNPVYLSLKDVREKHGTKDNLRESGEGFVDTVNNALADERDGAIFKEFDDNQLLNQNVFVALSPRLIKSIDNSGSFNPKSANIFDKQDSPLQQQSMSQIDEAMKRFRAERYDFDKTLDTLRQLITNAVQARIKSIQNRKIANKTALLVPLEQLLSALKNPNIDSLQTIVYCLSDIKRTMTRPVNAILTAQKNLREGRDSGFSNLALIQLQLDYFGMYNNVLEEIARNVFDSDIYKDILGALSFDQMKTMISNMRTQFAAARQGLIELTTDLALKTMLKYGIKDEQSRTELELYVGEDLITTENDVSSLMRWIGSGDKMNDKAARVMFDMIANTNNKTRFATHKFGNKLLRLQKQISLGDQMKLFEYDSDGKKTGYFIRDRKYGEFLNNLEKERKRLKTKYNVPEGLNMPLEKEARTAFNKEMNDWLSKHCERRYTKKYYDAFNSLSQEARDARDAIQFKIYKLLDDVRDSRGKVHLENLDAKQWAQYENYNILKKQLMSMYYEDGTPKTDLDKLIAEELTELNKTLHDGMHYVTNELKFNEAKREAKENLTPEQYEAWKKRYTRVLISDEFYKQLYLIEKKEYGDDYIELKKIREELTKPYRNEYTGGIDVQYMSSTLLHTLNSLDRDMRKERKNARKSKSKKEEESIEGLKFEDIAESVPTEQYKRDKLAAINRGIEFYELWENQHHIKYYIGEKEVIVPKWYYTKIVPKDERLINYEAPTREFSEIDPNSEYFNDKFDVNIDEYYQPKESLYKNKEYDNLFKVKKDKNGNEVATRNIPLWNLYKELLNGMETSNDKLTFLTRNNPYKLPQMSGSMYQYAKGDGVIKGFLLYTRQGIVKDVDDVGYVDAPTSRPDGSALRMIPTYYINKLDDPNKITNDLVGSVIAYFKMAENFKNKTEIQPDLEVIKMQMANRAYTGKPIGLDALKRKIFKQSDKKVGADTNTYKFISRFMDMQLYGEESKSILKKFAEDSKIGKFFGLAGKEVNFSKVIHSIKNYGQLLGLGLNLAVGATGMATAFLAQLGMAANGRYFDFSSFSKAYFNMVSNLFGIVLYAKDTTTNNKYVALMLRFEIGTEFQNAFRNSNRVGIINTISRNWAFGLFSFSDFVIKGTILNSIMNNYRYYNGRFYNSQLFNLLFSNKEDAKNIWRTLLSTYDIIEIENGNIVIRDKALAKAFAEVLNEISNSARSLSATADGQLTEEQKAQFASNAFGSLIMMFRNYIPNIISERITMKKLYDYNLGMEREALLRTISRVVPMLIKDWNSRKQLDASDIGNIRQFSYEMTMIALLSFVVKPLLVEAADDDKDSWVKNFLALLVTRTGFEYGNQYNPLDLLNTITSVSSIFDIMNPFTNLISFSEMWEVLVNNKKIKYGAYKGDTKLERWLWKMTPFKNVKEIQDPAIKRKYYEQLYK</sequence>
<dbReference type="EMBL" id="MT774395">
    <property type="protein sequence ID" value="QOR56655.1"/>
    <property type="molecule type" value="Genomic_DNA"/>
</dbReference>
<organism evidence="2 3">
    <name type="scientific">uncultured phage cr52_1</name>
    <dbReference type="NCBI Taxonomy" id="2772079"/>
    <lineage>
        <taxon>Viruses</taxon>
        <taxon>Duplodnaviria</taxon>
        <taxon>Heunggongvirae</taxon>
        <taxon>Uroviricota</taxon>
        <taxon>Caudoviricetes</taxon>
        <taxon>Crassvirales</taxon>
        <taxon>Suoliviridae</taxon>
        <taxon>Loutivirinae</taxon>
        <taxon>Buchavirus</taxon>
        <taxon>Buchavirus copri</taxon>
    </lineage>
</organism>